<dbReference type="OrthoDB" id="10011777at2759"/>
<name>A0A1B7P1Y5_9EURO</name>
<sequence length="107" mass="11440">MASKEIHLIATLKAVPGKLDDLAAVFDGVAKKIHDTEPGTLTWYAVKAEGADELIVVERYKDAEALQVHSSSGHLKSLSQSLGPLLAGPPVIKKGPQVAGFRRDEKL</sequence>
<gene>
    <name evidence="2" type="ORF">ACJ72_02611</name>
</gene>
<dbReference type="InterPro" id="IPR011008">
    <property type="entry name" value="Dimeric_a/b-barrel"/>
</dbReference>
<keyword evidence="3" id="KW-1185">Reference proteome</keyword>
<dbReference type="Gene3D" id="3.30.70.100">
    <property type="match status" value="1"/>
</dbReference>
<proteinExistence type="predicted"/>
<evidence type="ECO:0000313" key="3">
    <source>
        <dbReference type="Proteomes" id="UP000091918"/>
    </source>
</evidence>
<protein>
    <recommendedName>
        <fullName evidence="1">ABM domain-containing protein</fullName>
    </recommendedName>
</protein>
<accession>A0A1B7P1Y5</accession>
<reference evidence="2 3" key="1">
    <citation type="submission" date="2015-07" db="EMBL/GenBank/DDBJ databases">
        <title>Emmonsia species relationships and genome sequence.</title>
        <authorList>
            <person name="Cuomo C.A."/>
            <person name="Schwartz I.S."/>
            <person name="Kenyon C."/>
            <person name="de Hoog G.S."/>
            <person name="Govender N.P."/>
            <person name="Botha A."/>
            <person name="Moreno L."/>
            <person name="de Vries M."/>
            <person name="Munoz J.F."/>
            <person name="Stielow J.B."/>
        </authorList>
    </citation>
    <scope>NUCLEOTIDE SEQUENCE [LARGE SCALE GENOMIC DNA]</scope>
    <source>
        <strain evidence="2 3">CBS 136260</strain>
    </source>
</reference>
<dbReference type="Proteomes" id="UP000091918">
    <property type="component" value="Unassembled WGS sequence"/>
</dbReference>
<dbReference type="SUPFAM" id="SSF54909">
    <property type="entry name" value="Dimeric alpha+beta barrel"/>
    <property type="match status" value="1"/>
</dbReference>
<dbReference type="PANTHER" id="PTHR40624:SF1">
    <property type="entry name" value="BIOSYNTHESIS MONOOXYGENASE, PUTATIVE (AFU_ORTHOLOGUE AFUA_1G12025)-RELATED"/>
    <property type="match status" value="1"/>
</dbReference>
<evidence type="ECO:0000313" key="2">
    <source>
        <dbReference type="EMBL" id="OAX83028.1"/>
    </source>
</evidence>
<comment type="caution">
    <text evidence="2">The sequence shown here is derived from an EMBL/GenBank/DDBJ whole genome shotgun (WGS) entry which is preliminary data.</text>
</comment>
<dbReference type="EMBL" id="LGUA01000225">
    <property type="protein sequence ID" value="OAX83028.1"/>
    <property type="molecule type" value="Genomic_DNA"/>
</dbReference>
<organism evidence="2 3">
    <name type="scientific">Emergomyces africanus</name>
    <dbReference type="NCBI Taxonomy" id="1955775"/>
    <lineage>
        <taxon>Eukaryota</taxon>
        <taxon>Fungi</taxon>
        <taxon>Dikarya</taxon>
        <taxon>Ascomycota</taxon>
        <taxon>Pezizomycotina</taxon>
        <taxon>Eurotiomycetes</taxon>
        <taxon>Eurotiomycetidae</taxon>
        <taxon>Onygenales</taxon>
        <taxon>Ajellomycetaceae</taxon>
        <taxon>Emergomyces</taxon>
    </lineage>
</organism>
<dbReference type="STRING" id="1658172.A0A1B7P1Y5"/>
<dbReference type="AlphaFoldDB" id="A0A1B7P1Y5"/>
<dbReference type="Pfam" id="PF03992">
    <property type="entry name" value="ABM"/>
    <property type="match status" value="1"/>
</dbReference>
<dbReference type="PANTHER" id="PTHR40624">
    <property type="entry name" value="BIOSYNTHESIS MONOOXYGENASE, PUTATIVE (AFU_ORTHOLOGUE AFUA_1G12025)-RELATED"/>
    <property type="match status" value="1"/>
</dbReference>
<feature type="domain" description="ABM" evidence="1">
    <location>
        <begin position="6"/>
        <end position="94"/>
    </location>
</feature>
<evidence type="ECO:0000259" key="1">
    <source>
        <dbReference type="PROSITE" id="PS51725"/>
    </source>
</evidence>
<dbReference type="PROSITE" id="PS51725">
    <property type="entry name" value="ABM"/>
    <property type="match status" value="1"/>
</dbReference>
<dbReference type="InterPro" id="IPR007138">
    <property type="entry name" value="ABM_dom"/>
</dbReference>